<proteinExistence type="predicted"/>
<sequence length="204" mass="22994">MGVLVDEKFWVMATNRMWLSFPPPDRPISNEELAEILEIGCRTFSEVLADPDYARDLEEVTALRDTVDTNAPGWLEDFRGFFERFAQRERALLVQSQMDERVAVRLLTALQDVVVGTGEAENWIAEAENLDRLFHNARDICCGYAERARREAIQATPEERSKLVHDALELVGGGAMIAIDTTAWEPTSIIGGGLLIYGVVRRRL</sequence>
<dbReference type="EMBL" id="FNSL01000001">
    <property type="protein sequence ID" value="SEB78424.1"/>
    <property type="molecule type" value="Genomic_DNA"/>
</dbReference>
<dbReference type="Proteomes" id="UP000199064">
    <property type="component" value="Unassembled WGS sequence"/>
</dbReference>
<keyword evidence="2" id="KW-1185">Reference proteome</keyword>
<protein>
    <submittedName>
        <fullName evidence="1">Uncharacterized protein</fullName>
    </submittedName>
</protein>
<name>A0A1H4M6P2_9HYPH</name>
<evidence type="ECO:0000313" key="2">
    <source>
        <dbReference type="Proteomes" id="UP000199064"/>
    </source>
</evidence>
<dbReference type="AlphaFoldDB" id="A0A1H4M6P2"/>
<evidence type="ECO:0000313" key="1">
    <source>
        <dbReference type="EMBL" id="SEB78424.1"/>
    </source>
</evidence>
<organism evidence="1 2">
    <name type="scientific">Nitratireductor aquibiodomus</name>
    <dbReference type="NCBI Taxonomy" id="204799"/>
    <lineage>
        <taxon>Bacteria</taxon>
        <taxon>Pseudomonadati</taxon>
        <taxon>Pseudomonadota</taxon>
        <taxon>Alphaproteobacteria</taxon>
        <taxon>Hyphomicrobiales</taxon>
        <taxon>Phyllobacteriaceae</taxon>
        <taxon>Nitratireductor</taxon>
    </lineage>
</organism>
<reference evidence="2" key="1">
    <citation type="submission" date="2016-10" db="EMBL/GenBank/DDBJ databases">
        <authorList>
            <person name="Varghese N."/>
            <person name="Submissions S."/>
        </authorList>
    </citation>
    <scope>NUCLEOTIDE SEQUENCE [LARGE SCALE GENOMIC DNA]</scope>
    <source>
        <strain evidence="2">ES.061</strain>
    </source>
</reference>
<accession>A0A1H4M6P2</accession>
<gene>
    <name evidence="1" type="ORF">SAMN05216452_3162</name>
</gene>
<dbReference type="RefSeq" id="WP_007008988.1">
    <property type="nucleotide sequence ID" value="NZ_FNSL01000001.1"/>
</dbReference>